<dbReference type="Proteomes" id="UP000451471">
    <property type="component" value="Unassembled WGS sequence"/>
</dbReference>
<keyword evidence="2" id="KW-1185">Reference proteome</keyword>
<sequence>MTDSVPNSAPADDVAHPVEEALQSLHASGGRILVSGAVGEDVLCGLARKLFGDGPRPRVLATADLDAAAVDACLPSSVPDDQTAIVRHGDARGSAAMHCDGGVERPPPPSWLRAFRTDIYDGLAGVRDGVDPSPSEIRVGVLTLRPLLDDNSPDEVASFCRLIGSEVTLSRGVAFFGSGLPTPTATLEPIRDVVDAEVRLRWEPGLDTPEQRWVLQDGTTKSQWHPLDITTDG</sequence>
<reference evidence="1 2" key="1">
    <citation type="submission" date="2019-12" db="EMBL/GenBank/DDBJ databases">
        <title>Halocatena pleomorpha gen. nov. sp. nov., an extremely halophilic archaeon of family Halobacteriaceae isolated from saltpan soil.</title>
        <authorList>
            <person name="Pal Y."/>
            <person name="Verma A."/>
            <person name="Krishnamurthi S."/>
            <person name="Kumar P."/>
        </authorList>
    </citation>
    <scope>NUCLEOTIDE SEQUENCE [LARGE SCALE GENOMIC DNA]</scope>
    <source>
        <strain evidence="1 2">JCM 16495</strain>
    </source>
</reference>
<dbReference type="AlphaFoldDB" id="A0A6B0GP17"/>
<gene>
    <name evidence="1" type="ORF">GQS65_18975</name>
</gene>
<dbReference type="Pfam" id="PF24336">
    <property type="entry name" value="DUF7504"/>
    <property type="match status" value="1"/>
</dbReference>
<organism evidence="1 2">
    <name type="scientific">Halomarina oriensis</name>
    <dbReference type="NCBI Taxonomy" id="671145"/>
    <lineage>
        <taxon>Archaea</taxon>
        <taxon>Methanobacteriati</taxon>
        <taxon>Methanobacteriota</taxon>
        <taxon>Stenosarchaea group</taxon>
        <taxon>Halobacteria</taxon>
        <taxon>Halobacteriales</taxon>
        <taxon>Natronomonadaceae</taxon>
        <taxon>Halomarina</taxon>
    </lineage>
</organism>
<dbReference type="OrthoDB" id="252760at2157"/>
<dbReference type="RefSeq" id="WP_158206197.1">
    <property type="nucleotide sequence ID" value="NZ_WSZK01000036.1"/>
</dbReference>
<evidence type="ECO:0000313" key="2">
    <source>
        <dbReference type="Proteomes" id="UP000451471"/>
    </source>
</evidence>
<evidence type="ECO:0000313" key="1">
    <source>
        <dbReference type="EMBL" id="MWG36544.1"/>
    </source>
</evidence>
<dbReference type="InterPro" id="IPR055927">
    <property type="entry name" value="DUF7504"/>
</dbReference>
<proteinExistence type="predicted"/>
<protein>
    <submittedName>
        <fullName evidence="1">Uncharacterized protein</fullName>
    </submittedName>
</protein>
<accession>A0A6B0GP17</accession>
<name>A0A6B0GP17_9EURY</name>
<comment type="caution">
    <text evidence="1">The sequence shown here is derived from an EMBL/GenBank/DDBJ whole genome shotgun (WGS) entry which is preliminary data.</text>
</comment>
<dbReference type="EMBL" id="WSZK01000036">
    <property type="protein sequence ID" value="MWG36544.1"/>
    <property type="molecule type" value="Genomic_DNA"/>
</dbReference>